<reference evidence="2 3" key="1">
    <citation type="journal article" date="2014" name="Nature">
        <title>Sequential evolution of bacterial morphology by co-option of a developmental regulator.</title>
        <authorList>
            <person name="Jiang C."/>
            <person name="Brown P.J."/>
            <person name="Ducret A."/>
            <person name="Brun Y.V."/>
        </authorList>
    </citation>
    <scope>NUCLEOTIDE SEQUENCE [LARGE SCALE GENOMIC DNA]</scope>
    <source>
        <strain evidence="2 3">DSM 16100</strain>
    </source>
</reference>
<accession>V4P9R6</accession>
<dbReference type="SUPFAM" id="SSF52540">
    <property type="entry name" value="P-loop containing nucleoside triphosphate hydrolases"/>
    <property type="match status" value="1"/>
</dbReference>
<evidence type="ECO:0000313" key="3">
    <source>
        <dbReference type="Proteomes" id="UP000017837"/>
    </source>
</evidence>
<dbReference type="EMBL" id="AWGB01000081">
    <property type="protein sequence ID" value="ESQ81990.1"/>
    <property type="molecule type" value="Genomic_DNA"/>
</dbReference>
<evidence type="ECO:0008006" key="4">
    <source>
        <dbReference type="Google" id="ProtNLM"/>
    </source>
</evidence>
<dbReference type="eggNOG" id="COG2842">
    <property type="taxonomic scope" value="Bacteria"/>
</dbReference>
<dbReference type="Proteomes" id="UP000017837">
    <property type="component" value="Unassembled WGS sequence"/>
</dbReference>
<dbReference type="InterPro" id="IPR027417">
    <property type="entry name" value="P-loop_NTPase"/>
</dbReference>
<dbReference type="OrthoDB" id="7349128at2"/>
<proteinExistence type="predicted"/>
<organism evidence="2 3">
    <name type="scientific">Asticcacaulis benevestitus DSM 16100 = ATCC BAA-896</name>
    <dbReference type="NCBI Taxonomy" id="1121022"/>
    <lineage>
        <taxon>Bacteria</taxon>
        <taxon>Pseudomonadati</taxon>
        <taxon>Pseudomonadota</taxon>
        <taxon>Alphaproteobacteria</taxon>
        <taxon>Caulobacterales</taxon>
        <taxon>Caulobacteraceae</taxon>
        <taxon>Asticcacaulis</taxon>
    </lineage>
</organism>
<dbReference type="Pfam" id="PF05621">
    <property type="entry name" value="TniB"/>
    <property type="match status" value="1"/>
</dbReference>
<dbReference type="STRING" id="1121022.GCA_000376105_04404"/>
<keyword evidence="3" id="KW-1185">Reference proteome</keyword>
<gene>
    <name evidence="2" type="ORF">ABENE_21325</name>
</gene>
<dbReference type="RefSeq" id="WP_018084084.1">
    <property type="nucleotide sequence ID" value="NZ_AQWM01000061.1"/>
</dbReference>
<protein>
    <recommendedName>
        <fullName evidence="4">AAA+ ATPase domain-containing protein</fullName>
    </recommendedName>
</protein>
<dbReference type="InterPro" id="IPR008868">
    <property type="entry name" value="TniB"/>
</dbReference>
<dbReference type="PATRIC" id="fig|1121022.4.peg.4369"/>
<evidence type="ECO:0000256" key="1">
    <source>
        <dbReference type="SAM" id="MobiDB-lite"/>
    </source>
</evidence>
<sequence length="294" mass="32864">MNNMRIMPETGLLNLDYTAAKNEEATDAVARFSAVFINTPHHLKLESAIDALRLLGLKTVGRPQRALRCLAPSSTGKSTVAKRYRDRVNVQVPIGEERLPILYVSLENATTAKQLMITMLDELKDPVSDRGTAHLLKRRLISLLKHYQVEIIILDEIHHLAGHRNMREIINALKAFLNNQVCPMAFLGTEDASLLFTSNKELMAAKLGDKWAPDIAVIRYLRKGETPDSPNERKKKRLQGQLQKLKSFREIAASVESELETQIQVLEIGTAAGGSTSDEEPDQTIYIEGLDSEL</sequence>
<dbReference type="AlphaFoldDB" id="V4P9R6"/>
<evidence type="ECO:0000313" key="2">
    <source>
        <dbReference type="EMBL" id="ESQ81990.1"/>
    </source>
</evidence>
<feature type="region of interest" description="Disordered" evidence="1">
    <location>
        <begin position="270"/>
        <end position="294"/>
    </location>
</feature>
<comment type="caution">
    <text evidence="2">The sequence shown here is derived from an EMBL/GenBank/DDBJ whole genome shotgun (WGS) entry which is preliminary data.</text>
</comment>
<dbReference type="Gene3D" id="3.40.50.300">
    <property type="entry name" value="P-loop containing nucleotide triphosphate hydrolases"/>
    <property type="match status" value="1"/>
</dbReference>
<name>V4P9R6_9CAUL</name>